<feature type="active site" evidence="1">
    <location>
        <position position="339"/>
    </location>
</feature>
<feature type="active site" evidence="1">
    <location>
        <position position="346"/>
    </location>
</feature>
<dbReference type="PANTHER" id="PTHR21248:SF22">
    <property type="entry name" value="PHOSPHOLIPASE D"/>
    <property type="match status" value="1"/>
</dbReference>
<dbReference type="AlphaFoldDB" id="A0A4U1I8G7"/>
<dbReference type="SMART" id="SM00155">
    <property type="entry name" value="PLDc"/>
    <property type="match status" value="2"/>
</dbReference>
<dbReference type="CDD" id="cd09159">
    <property type="entry name" value="PLDc_ybhO_like_2"/>
    <property type="match status" value="1"/>
</dbReference>
<protein>
    <recommendedName>
        <fullName evidence="1">Cardiolipin synthase B</fullName>
        <shortName evidence="1">CL synthase</shortName>
        <ecNumber evidence="1">2.7.8.-</ecNumber>
    </recommendedName>
</protein>
<comment type="subcellular location">
    <subcellularLocation>
        <location evidence="1">Cell membrane</location>
        <topology evidence="1">Peripheral membrane protein</topology>
    </subcellularLocation>
</comment>
<dbReference type="OrthoDB" id="9762009at2"/>
<gene>
    <name evidence="1" type="primary">clsB</name>
    <name evidence="3" type="ORF">FAZ69_12120</name>
</gene>
<sequence>MTAAEADTDTRRPFARLRQTLASGRPSRLLLTAGNTVRLLRCGVEFFPALIERIDAARESVALETYIFCDDAAGRPVSDALMRAARRGVQVRVITDGIGTDRLPMFKDWPAAGIEHRIFNPHLFGRFGFSRTHRKLAVVDGRFAFCGGINIVDDFAQNGGRLPHPRWDFAVELSGPAVAQVGAAFDLQWQRIELGHRPRPLQALGSEARASLPDNAVAGALMGRSARARRRSLAAARAVREPSVALLARDNVINRRAIEKAYLAAIGRARREVLLANPYFMPGRKLRRALVRAARRGVDVRILIGRKEFAALDYAVPYLYRTLLSAGARIAEYEKTMLHGKVAVVDSNWGTVGSSNLDALSLVLNNEANVVLIKHREIEALRDAILMAFAEARPIDAAHYAARPLGERLLNWFAYQGYRTLMKLLTVGGYD</sequence>
<dbReference type="InterPro" id="IPR001736">
    <property type="entry name" value="PLipase_D/transphosphatidylase"/>
</dbReference>
<accession>A0A4U1I8G7</accession>
<keyword evidence="4" id="KW-1185">Reference proteome</keyword>
<dbReference type="GO" id="GO:0032049">
    <property type="term" value="P:cardiolipin biosynthetic process"/>
    <property type="evidence" value="ECO:0007669"/>
    <property type="project" value="InterPro"/>
</dbReference>
<keyword evidence="1" id="KW-0472">Membrane</keyword>
<proteinExistence type="inferred from homology"/>
<organism evidence="3 4">
    <name type="scientific">Trinickia terrae</name>
    <dbReference type="NCBI Taxonomy" id="2571161"/>
    <lineage>
        <taxon>Bacteria</taxon>
        <taxon>Pseudomonadati</taxon>
        <taxon>Pseudomonadota</taxon>
        <taxon>Betaproteobacteria</taxon>
        <taxon>Burkholderiales</taxon>
        <taxon>Burkholderiaceae</taxon>
        <taxon>Trinickia</taxon>
    </lineage>
</organism>
<feature type="active site" evidence="1">
    <location>
        <position position="341"/>
    </location>
</feature>
<name>A0A4U1I8G7_9BURK</name>
<comment type="catalytic activity">
    <reaction evidence="1">
        <text>2 a 1,2-diacyl-sn-glycero-3-phospho-(1'-sn-glycerol) = a cardiolipin + glycerol</text>
        <dbReference type="Rhea" id="RHEA:31451"/>
        <dbReference type="ChEBI" id="CHEBI:17754"/>
        <dbReference type="ChEBI" id="CHEBI:62237"/>
        <dbReference type="ChEBI" id="CHEBI:64716"/>
    </reaction>
</comment>
<comment type="caution">
    <text evidence="3">The sequence shown here is derived from an EMBL/GenBank/DDBJ whole genome shotgun (WGS) entry which is preliminary data.</text>
</comment>
<dbReference type="CDD" id="cd09110">
    <property type="entry name" value="PLDc_CLS_1"/>
    <property type="match status" value="1"/>
</dbReference>
<feature type="domain" description="PLD phosphodiesterase" evidence="2">
    <location>
        <begin position="334"/>
        <end position="361"/>
    </location>
</feature>
<dbReference type="EMBL" id="SWJE01000005">
    <property type="protein sequence ID" value="TKC89657.1"/>
    <property type="molecule type" value="Genomic_DNA"/>
</dbReference>
<feature type="domain" description="PLD phosphodiesterase" evidence="2">
    <location>
        <begin position="128"/>
        <end position="155"/>
    </location>
</feature>
<dbReference type="Gene3D" id="3.30.870.10">
    <property type="entry name" value="Endonuclease Chain A"/>
    <property type="match status" value="2"/>
</dbReference>
<feature type="active site" evidence="1">
    <location>
        <position position="135"/>
    </location>
</feature>
<dbReference type="GO" id="GO:0008808">
    <property type="term" value="F:cardiolipin synthase activity"/>
    <property type="evidence" value="ECO:0007669"/>
    <property type="project" value="InterPro"/>
</dbReference>
<evidence type="ECO:0000259" key="2">
    <source>
        <dbReference type="PROSITE" id="PS50035"/>
    </source>
</evidence>
<evidence type="ECO:0000313" key="4">
    <source>
        <dbReference type="Proteomes" id="UP000305539"/>
    </source>
</evidence>
<keyword evidence="1" id="KW-0808">Transferase</keyword>
<comment type="similarity">
    <text evidence="1">Belongs to the phospholipase D family. Cardiolipin synthase subfamily. ClsB sub-subfamily.</text>
</comment>
<feature type="active site" evidence="1">
    <location>
        <position position="140"/>
    </location>
</feature>
<keyword evidence="1" id="KW-1208">Phospholipid metabolism</keyword>
<dbReference type="HAMAP" id="MF_01917">
    <property type="entry name" value="Cardiolipin_synth_ClsB"/>
    <property type="match status" value="1"/>
</dbReference>
<keyword evidence="1" id="KW-0443">Lipid metabolism</keyword>
<feature type="active site" evidence="1">
    <location>
        <position position="133"/>
    </location>
</feature>
<dbReference type="Pfam" id="PF13091">
    <property type="entry name" value="PLDc_2"/>
    <property type="match status" value="2"/>
</dbReference>
<dbReference type="EC" id="2.7.8.-" evidence="1"/>
<dbReference type="PROSITE" id="PS50035">
    <property type="entry name" value="PLD"/>
    <property type="match status" value="2"/>
</dbReference>
<dbReference type="PANTHER" id="PTHR21248">
    <property type="entry name" value="CARDIOLIPIN SYNTHASE"/>
    <property type="match status" value="1"/>
</dbReference>
<keyword evidence="1" id="KW-0594">Phospholipid biosynthesis</keyword>
<dbReference type="Proteomes" id="UP000305539">
    <property type="component" value="Unassembled WGS sequence"/>
</dbReference>
<keyword evidence="1" id="KW-0444">Lipid biosynthesis</keyword>
<dbReference type="GO" id="GO:0005886">
    <property type="term" value="C:plasma membrane"/>
    <property type="evidence" value="ECO:0007669"/>
    <property type="project" value="UniProtKB-SubCell"/>
</dbReference>
<evidence type="ECO:0000256" key="1">
    <source>
        <dbReference type="HAMAP-Rule" id="MF_01917"/>
    </source>
</evidence>
<dbReference type="SUPFAM" id="SSF56024">
    <property type="entry name" value="Phospholipase D/nuclease"/>
    <property type="match status" value="2"/>
</dbReference>
<comment type="function">
    <text evidence="1">Catalyzes the phosphatidyl group transfer from one phosphatidylglycerol molecule to another to form cardiolipin (CL) (diphosphatidylglycerol) and glycerol.</text>
</comment>
<evidence type="ECO:0000313" key="3">
    <source>
        <dbReference type="EMBL" id="TKC89657.1"/>
    </source>
</evidence>
<dbReference type="InterPro" id="IPR025202">
    <property type="entry name" value="PLD-like_dom"/>
</dbReference>
<reference evidence="3 4" key="1">
    <citation type="submission" date="2019-04" db="EMBL/GenBank/DDBJ databases">
        <title>Trinickia sp. 7GSK02, isolated from subtropical forest soil.</title>
        <authorList>
            <person name="Gao Z.-H."/>
            <person name="Qiu L.-H."/>
        </authorList>
    </citation>
    <scope>NUCLEOTIDE SEQUENCE [LARGE SCALE GENOMIC DNA]</scope>
    <source>
        <strain evidence="3 4">7GSK02</strain>
    </source>
</reference>
<keyword evidence="1" id="KW-1003">Cell membrane</keyword>
<dbReference type="InterPro" id="IPR030872">
    <property type="entry name" value="Cardiolipin_synth_ClsB"/>
</dbReference>